<dbReference type="Proteomes" id="UP001500936">
    <property type="component" value="Unassembled WGS sequence"/>
</dbReference>
<comment type="caution">
    <text evidence="1">The sequence shown here is derived from an EMBL/GenBank/DDBJ whole genome shotgun (WGS) entry which is preliminary data.</text>
</comment>
<evidence type="ECO:0008006" key="3">
    <source>
        <dbReference type="Google" id="ProtNLM"/>
    </source>
</evidence>
<dbReference type="RefSeq" id="WP_345270476.1">
    <property type="nucleotide sequence ID" value="NZ_BAABHB010000013.1"/>
</dbReference>
<dbReference type="Pfam" id="PF15594">
    <property type="entry name" value="Imm50"/>
    <property type="match status" value="1"/>
</dbReference>
<accession>A0ABP8KUL4</accession>
<keyword evidence="2" id="KW-1185">Reference proteome</keyword>
<gene>
    <name evidence="1" type="ORF">GCM10023187_46740</name>
</gene>
<organism evidence="1 2">
    <name type="scientific">Nibrella viscosa</name>
    <dbReference type="NCBI Taxonomy" id="1084524"/>
    <lineage>
        <taxon>Bacteria</taxon>
        <taxon>Pseudomonadati</taxon>
        <taxon>Bacteroidota</taxon>
        <taxon>Cytophagia</taxon>
        <taxon>Cytophagales</taxon>
        <taxon>Spirosomataceae</taxon>
        <taxon>Nibrella</taxon>
    </lineage>
</organism>
<dbReference type="EMBL" id="BAABHB010000013">
    <property type="protein sequence ID" value="GAA4415858.1"/>
    <property type="molecule type" value="Genomic_DNA"/>
</dbReference>
<protein>
    <recommendedName>
        <fullName evidence="3">Immunity protein 50</fullName>
    </recommendedName>
</protein>
<sequence>MWHQLAKNPEAVRDVFREETPSLEGVTLQKVAYVFNEYTDVLLTVNLPNYPRNPPGKWADREYNTVQVTLRLVGVLSTGLTVFGPSERINIKIDDKQNYLMLQATSDIVNFSVKFKWLYISAVTGMQQATTAA</sequence>
<evidence type="ECO:0000313" key="2">
    <source>
        <dbReference type="Proteomes" id="UP001500936"/>
    </source>
</evidence>
<dbReference type="InterPro" id="IPR028957">
    <property type="entry name" value="Imm50"/>
</dbReference>
<evidence type="ECO:0000313" key="1">
    <source>
        <dbReference type="EMBL" id="GAA4415858.1"/>
    </source>
</evidence>
<reference evidence="2" key="1">
    <citation type="journal article" date="2019" name="Int. J. Syst. Evol. Microbiol.">
        <title>The Global Catalogue of Microorganisms (GCM) 10K type strain sequencing project: providing services to taxonomists for standard genome sequencing and annotation.</title>
        <authorList>
            <consortium name="The Broad Institute Genomics Platform"/>
            <consortium name="The Broad Institute Genome Sequencing Center for Infectious Disease"/>
            <person name="Wu L."/>
            <person name="Ma J."/>
        </authorList>
    </citation>
    <scope>NUCLEOTIDE SEQUENCE [LARGE SCALE GENOMIC DNA]</scope>
    <source>
        <strain evidence="2">JCM 17925</strain>
    </source>
</reference>
<name>A0ABP8KUL4_9BACT</name>
<proteinExistence type="predicted"/>